<evidence type="ECO:0000259" key="5">
    <source>
        <dbReference type="Pfam" id="PF00389"/>
    </source>
</evidence>
<dbReference type="GO" id="GO:0016618">
    <property type="term" value="F:hydroxypyruvate reductase [NAD(P)H] activity"/>
    <property type="evidence" value="ECO:0007669"/>
    <property type="project" value="TreeGrafter"/>
</dbReference>
<dbReference type="InterPro" id="IPR006140">
    <property type="entry name" value="D-isomer_DH_NAD-bd"/>
</dbReference>
<dbReference type="PANTHER" id="PTHR10996">
    <property type="entry name" value="2-HYDROXYACID DEHYDROGENASE-RELATED"/>
    <property type="match status" value="1"/>
</dbReference>
<evidence type="ECO:0000256" key="2">
    <source>
        <dbReference type="ARBA" id="ARBA00023002"/>
    </source>
</evidence>
<dbReference type="GO" id="GO:0030267">
    <property type="term" value="F:glyoxylate reductase (NADPH) activity"/>
    <property type="evidence" value="ECO:0007669"/>
    <property type="project" value="TreeGrafter"/>
</dbReference>
<evidence type="ECO:0000313" key="7">
    <source>
        <dbReference type="EMBL" id="SFE54175.1"/>
    </source>
</evidence>
<dbReference type="CDD" id="cd12156">
    <property type="entry name" value="HPPR"/>
    <property type="match status" value="1"/>
</dbReference>
<organism evidence="7 8">
    <name type="scientific">Sulfitobacter brevis</name>
    <dbReference type="NCBI Taxonomy" id="74348"/>
    <lineage>
        <taxon>Bacteria</taxon>
        <taxon>Pseudomonadati</taxon>
        <taxon>Pseudomonadota</taxon>
        <taxon>Alphaproteobacteria</taxon>
        <taxon>Rhodobacterales</taxon>
        <taxon>Roseobacteraceae</taxon>
        <taxon>Sulfitobacter</taxon>
    </lineage>
</organism>
<dbReference type="GO" id="GO:0051287">
    <property type="term" value="F:NAD binding"/>
    <property type="evidence" value="ECO:0007669"/>
    <property type="project" value="InterPro"/>
</dbReference>
<dbReference type="Pfam" id="PF00389">
    <property type="entry name" value="2-Hacid_dh"/>
    <property type="match status" value="1"/>
</dbReference>
<accession>A0A1I2BDF9</accession>
<sequence>MSDLLQLGRISDDMREQLARVFTIHSPDDFPAEKITHVLTSSGVGIARTLMEGLPNLKAISNYGVGYDAIDIDAATAQGIIVSHTPNVLNSEVATTTVMLMLMCYREALRDDAWARSGNWETSGAAPLTRSADNQTIGILGLGRIGQAIADKFAPWTPKIVYHSRTKKDVPYPYYDNLVDMAAACDVLVCVTPGGSGTKNIVNAPVLEALGPQGTLINVSRGSVVDEPALITALQTKTLGWAGLDVFENEPAIPQALRDLSNVVLLPHVGSATVETRRAMGQLAVDNVIQHLRDGTMITAVPEHG</sequence>
<keyword evidence="8" id="KW-1185">Reference proteome</keyword>
<dbReference type="AlphaFoldDB" id="A0A1I2BDF9"/>
<dbReference type="InterPro" id="IPR036291">
    <property type="entry name" value="NAD(P)-bd_dom_sf"/>
</dbReference>
<dbReference type="EMBL" id="FOMW01000008">
    <property type="protein sequence ID" value="SFE54175.1"/>
    <property type="molecule type" value="Genomic_DNA"/>
</dbReference>
<proteinExistence type="inferred from homology"/>
<evidence type="ECO:0000313" key="8">
    <source>
        <dbReference type="Proteomes" id="UP000198977"/>
    </source>
</evidence>
<evidence type="ECO:0000256" key="4">
    <source>
        <dbReference type="RuleBase" id="RU003719"/>
    </source>
</evidence>
<comment type="similarity">
    <text evidence="4">Belongs to the D-isomer specific 2-hydroxyacid dehydrogenase family.</text>
</comment>
<keyword evidence="2 4" id="KW-0560">Oxidoreductase</keyword>
<reference evidence="7 8" key="1">
    <citation type="submission" date="2016-10" db="EMBL/GenBank/DDBJ databases">
        <authorList>
            <person name="de Groot N.N."/>
        </authorList>
    </citation>
    <scope>NUCLEOTIDE SEQUENCE [LARGE SCALE GENOMIC DNA]</scope>
    <source>
        <strain evidence="7 8">DSM 11443</strain>
    </source>
</reference>
<protein>
    <submittedName>
        <fullName evidence="7">Lactate dehydrogenase</fullName>
    </submittedName>
</protein>
<evidence type="ECO:0000256" key="1">
    <source>
        <dbReference type="ARBA" id="ARBA00022857"/>
    </source>
</evidence>
<evidence type="ECO:0000256" key="3">
    <source>
        <dbReference type="ARBA" id="ARBA00023027"/>
    </source>
</evidence>
<feature type="domain" description="D-isomer specific 2-hydroxyacid dehydrogenase NAD-binding" evidence="6">
    <location>
        <begin position="98"/>
        <end position="270"/>
    </location>
</feature>
<feature type="domain" description="D-isomer specific 2-hydroxyacid dehydrogenase catalytic" evidence="5">
    <location>
        <begin position="36"/>
        <end position="301"/>
    </location>
</feature>
<dbReference type="OrthoDB" id="9793626at2"/>
<dbReference type="Pfam" id="PF02826">
    <property type="entry name" value="2-Hacid_dh_C"/>
    <property type="match status" value="1"/>
</dbReference>
<dbReference type="SUPFAM" id="SSF51735">
    <property type="entry name" value="NAD(P)-binding Rossmann-fold domains"/>
    <property type="match status" value="1"/>
</dbReference>
<dbReference type="Gene3D" id="3.40.50.720">
    <property type="entry name" value="NAD(P)-binding Rossmann-like Domain"/>
    <property type="match status" value="2"/>
</dbReference>
<dbReference type="FunFam" id="3.40.50.720:FF:000213">
    <property type="entry name" value="Putative 2-hydroxyacid dehydrogenase"/>
    <property type="match status" value="1"/>
</dbReference>
<dbReference type="STRING" id="74348.SAMN04488523_10872"/>
<dbReference type="SUPFAM" id="SSF52283">
    <property type="entry name" value="Formate/glycerate dehydrogenase catalytic domain-like"/>
    <property type="match status" value="1"/>
</dbReference>
<dbReference type="PROSITE" id="PS00065">
    <property type="entry name" value="D_2_HYDROXYACID_DH_1"/>
    <property type="match status" value="1"/>
</dbReference>
<dbReference type="GO" id="GO:0005829">
    <property type="term" value="C:cytosol"/>
    <property type="evidence" value="ECO:0007669"/>
    <property type="project" value="TreeGrafter"/>
</dbReference>
<gene>
    <name evidence="7" type="ORF">SAMN04488523_10872</name>
</gene>
<dbReference type="PANTHER" id="PTHR10996:SF178">
    <property type="entry name" value="2-HYDROXYACID DEHYDROGENASE YGL185C-RELATED"/>
    <property type="match status" value="1"/>
</dbReference>
<dbReference type="InterPro" id="IPR050223">
    <property type="entry name" value="D-isomer_2-hydroxyacid_DH"/>
</dbReference>
<dbReference type="InterPro" id="IPR006139">
    <property type="entry name" value="D-isomer_2_OHA_DH_cat_dom"/>
</dbReference>
<dbReference type="InterPro" id="IPR029752">
    <property type="entry name" value="D-isomer_DH_CS1"/>
</dbReference>
<dbReference type="Proteomes" id="UP000198977">
    <property type="component" value="Unassembled WGS sequence"/>
</dbReference>
<keyword evidence="1" id="KW-0521">NADP</keyword>
<keyword evidence="3" id="KW-0520">NAD</keyword>
<name>A0A1I2BDF9_9RHOB</name>
<evidence type="ECO:0000259" key="6">
    <source>
        <dbReference type="Pfam" id="PF02826"/>
    </source>
</evidence>
<dbReference type="RefSeq" id="WP_093924109.1">
    <property type="nucleotide sequence ID" value="NZ_FOMW01000008.1"/>
</dbReference>